<comment type="caution">
    <text evidence="2">The sequence shown here is derived from an EMBL/GenBank/DDBJ whole genome shotgun (WGS) entry which is preliminary data.</text>
</comment>
<keyword evidence="1" id="KW-0732">Signal</keyword>
<proteinExistence type="predicted"/>
<evidence type="ECO:0000313" key="2">
    <source>
        <dbReference type="EMBL" id="OXA37749.1"/>
    </source>
</evidence>
<keyword evidence="3" id="KW-1185">Reference proteome</keyword>
<dbReference type="Proteomes" id="UP000198287">
    <property type="component" value="Unassembled WGS sequence"/>
</dbReference>
<reference evidence="2 3" key="1">
    <citation type="submission" date="2015-12" db="EMBL/GenBank/DDBJ databases">
        <title>The genome of Folsomia candida.</title>
        <authorList>
            <person name="Faddeeva A."/>
            <person name="Derks M.F."/>
            <person name="Anvar Y."/>
            <person name="Smit S."/>
            <person name="Van Straalen N."/>
            <person name="Roelofs D."/>
        </authorList>
    </citation>
    <scope>NUCLEOTIDE SEQUENCE [LARGE SCALE GENOMIC DNA]</scope>
    <source>
        <strain evidence="2 3">VU population</strain>
        <tissue evidence="2">Whole body</tissue>
    </source>
</reference>
<organism evidence="2 3">
    <name type="scientific">Folsomia candida</name>
    <name type="common">Springtail</name>
    <dbReference type="NCBI Taxonomy" id="158441"/>
    <lineage>
        <taxon>Eukaryota</taxon>
        <taxon>Metazoa</taxon>
        <taxon>Ecdysozoa</taxon>
        <taxon>Arthropoda</taxon>
        <taxon>Hexapoda</taxon>
        <taxon>Collembola</taxon>
        <taxon>Entomobryomorpha</taxon>
        <taxon>Isotomoidea</taxon>
        <taxon>Isotomidae</taxon>
        <taxon>Proisotominae</taxon>
        <taxon>Folsomia</taxon>
    </lineage>
</organism>
<accession>A0A226CXP3</accession>
<evidence type="ECO:0000256" key="1">
    <source>
        <dbReference type="SAM" id="SignalP"/>
    </source>
</evidence>
<evidence type="ECO:0000313" key="3">
    <source>
        <dbReference type="Proteomes" id="UP000198287"/>
    </source>
</evidence>
<sequence>MQYFGVCAIAVLLALITMPKPTVGADARKLQKGEIKGDLNKAKCLFYGSQATMKCGKAQSLVCTPPTTKTEFEFGEATCKLPDVPSADIFEACCAKQRPWFGGRK</sequence>
<feature type="chain" id="PRO_5012646510" description="Single domain-containing protein" evidence="1">
    <location>
        <begin position="25"/>
        <end position="105"/>
    </location>
</feature>
<dbReference type="EMBL" id="LNIX01000052">
    <property type="protein sequence ID" value="OXA37749.1"/>
    <property type="molecule type" value="Genomic_DNA"/>
</dbReference>
<evidence type="ECO:0008006" key="4">
    <source>
        <dbReference type="Google" id="ProtNLM"/>
    </source>
</evidence>
<name>A0A226CXP3_FOLCA</name>
<feature type="signal peptide" evidence="1">
    <location>
        <begin position="1"/>
        <end position="24"/>
    </location>
</feature>
<gene>
    <name evidence="2" type="ORF">Fcan01_27484</name>
</gene>
<dbReference type="AlphaFoldDB" id="A0A226CXP3"/>
<protein>
    <recommendedName>
        <fullName evidence="4">Single domain-containing protein</fullName>
    </recommendedName>
</protein>